<feature type="region of interest" description="Disordered" evidence="2">
    <location>
        <begin position="521"/>
        <end position="556"/>
    </location>
</feature>
<sequence>MGEGRFDVAITRGRVCIESSNVLSSIAKDTRVTEWMIQEGETRVALRGRWYSIAFKPWLTKKELQDARKEASQNYFWIKVLDVPIDAFCYLESAAEHLIGQVLKVYPSERDARTPQLINVRMDMALESLPRLKESISFTTFQGQLIELKVANAQTPWCTRCRRYFHVSDNCTRQGRRRAPSPAPSSSSSSRSSYHSGSRGGRRSGGRPPSPAGSAGRRSASPPRSHSREEGRPEQPTYSGPLRPLGGSSHSAQPGATGMSVRDNPSFSPFVRGERKEAEGSSPRAEGATGVRSMVLGENEDRNCVFTPWKGLGGGEVATSSRNPQGPLGRVNASASSSQGPRLETTPTKLRRRLSEDMGAVRIAEEIEAEPSTSSTPTQPKPSAHGSLKRNRRQTTNSKSGDRDWEKHLLPLLFVATAEGNKVVDANDEVTSLKKEVEKLRLQASSSCNEIRNGGGRSNRNDEVIARMMQEHEEMKAKVEQFAVTARRIQSLEEEIKSLKQMREDALKEGKDWRKEALRPGNKHGCVAMTPDSKLRSHPPTVSAKSVAKPAGDPTEQAQLHRLEVVSLKELRLQELNRRREAEQELEKAKEVIARMEAEKARQIPCSDLRERMEEVEGCSGLRTRRESRRLRPDWQMPRRMTGKDLSRKRSVNFAI</sequence>
<feature type="coiled-coil region" evidence="1">
    <location>
        <begin position="565"/>
        <end position="602"/>
    </location>
</feature>
<comment type="caution">
    <text evidence="3">The sequence shown here is derived from an EMBL/GenBank/DDBJ whole genome shotgun (WGS) entry which is preliminary data.</text>
</comment>
<protein>
    <recommendedName>
        <fullName evidence="5">DUF4283 domain-containing protein</fullName>
    </recommendedName>
</protein>
<dbReference type="AlphaFoldDB" id="A0A388KMG8"/>
<evidence type="ECO:0000313" key="4">
    <source>
        <dbReference type="Proteomes" id="UP000265515"/>
    </source>
</evidence>
<evidence type="ECO:0008006" key="5">
    <source>
        <dbReference type="Google" id="ProtNLM"/>
    </source>
</evidence>
<keyword evidence="4" id="KW-1185">Reference proteome</keyword>
<dbReference type="Gramene" id="GBG71256">
    <property type="protein sequence ID" value="GBG71256"/>
    <property type="gene ID" value="CBR_g8678"/>
</dbReference>
<feature type="region of interest" description="Disordered" evidence="2">
    <location>
        <begin position="172"/>
        <end position="295"/>
    </location>
</feature>
<feature type="coiled-coil region" evidence="1">
    <location>
        <begin position="482"/>
        <end position="516"/>
    </location>
</feature>
<evidence type="ECO:0000256" key="2">
    <source>
        <dbReference type="SAM" id="MobiDB-lite"/>
    </source>
</evidence>
<gene>
    <name evidence="3" type="ORF">CBR_g8678</name>
</gene>
<reference evidence="3 4" key="1">
    <citation type="journal article" date="2018" name="Cell">
        <title>The Chara Genome: Secondary Complexity and Implications for Plant Terrestrialization.</title>
        <authorList>
            <person name="Nishiyama T."/>
            <person name="Sakayama H."/>
            <person name="Vries J.D."/>
            <person name="Buschmann H."/>
            <person name="Saint-Marcoux D."/>
            <person name="Ullrich K.K."/>
            <person name="Haas F.B."/>
            <person name="Vanderstraeten L."/>
            <person name="Becker D."/>
            <person name="Lang D."/>
            <person name="Vosolsobe S."/>
            <person name="Rombauts S."/>
            <person name="Wilhelmsson P.K.I."/>
            <person name="Janitza P."/>
            <person name="Kern R."/>
            <person name="Heyl A."/>
            <person name="Rumpler F."/>
            <person name="Villalobos L.I.A.C."/>
            <person name="Clay J.M."/>
            <person name="Skokan R."/>
            <person name="Toyoda A."/>
            <person name="Suzuki Y."/>
            <person name="Kagoshima H."/>
            <person name="Schijlen E."/>
            <person name="Tajeshwar N."/>
            <person name="Catarino B."/>
            <person name="Hetherington A.J."/>
            <person name="Saltykova A."/>
            <person name="Bonnot C."/>
            <person name="Breuninger H."/>
            <person name="Symeonidi A."/>
            <person name="Radhakrishnan G.V."/>
            <person name="Van Nieuwerburgh F."/>
            <person name="Deforce D."/>
            <person name="Chang C."/>
            <person name="Karol K.G."/>
            <person name="Hedrich R."/>
            <person name="Ulvskov P."/>
            <person name="Glockner G."/>
            <person name="Delwiche C.F."/>
            <person name="Petrasek J."/>
            <person name="Van de Peer Y."/>
            <person name="Friml J."/>
            <person name="Beilby M."/>
            <person name="Dolan L."/>
            <person name="Kohara Y."/>
            <person name="Sugano S."/>
            <person name="Fujiyama A."/>
            <person name="Delaux P.-M."/>
            <person name="Quint M."/>
            <person name="TheiBen G."/>
            <person name="Hagemann M."/>
            <person name="Harholt J."/>
            <person name="Dunand C."/>
            <person name="Zachgo S."/>
            <person name="Langdale J."/>
            <person name="Maumus F."/>
            <person name="Straeten D.V.D."/>
            <person name="Gould S.B."/>
            <person name="Rensing S.A."/>
        </authorList>
    </citation>
    <scope>NUCLEOTIDE SEQUENCE [LARGE SCALE GENOMIC DNA]</scope>
    <source>
        <strain evidence="3 4">S276</strain>
    </source>
</reference>
<feature type="region of interest" description="Disordered" evidence="2">
    <location>
        <begin position="617"/>
        <end position="656"/>
    </location>
</feature>
<feature type="compositionally biased region" description="Low complexity" evidence="2">
    <location>
        <begin position="184"/>
        <end position="197"/>
    </location>
</feature>
<accession>A0A388KMG8</accession>
<feature type="compositionally biased region" description="Low complexity" evidence="2">
    <location>
        <begin position="370"/>
        <end position="384"/>
    </location>
</feature>
<keyword evidence="1" id="KW-0175">Coiled coil</keyword>
<feature type="compositionally biased region" description="Polar residues" evidence="2">
    <location>
        <begin position="333"/>
        <end position="348"/>
    </location>
</feature>
<feature type="compositionally biased region" description="Low complexity" evidence="2">
    <location>
        <begin position="212"/>
        <end position="224"/>
    </location>
</feature>
<organism evidence="3 4">
    <name type="scientific">Chara braunii</name>
    <name type="common">Braun's stonewort</name>
    <dbReference type="NCBI Taxonomy" id="69332"/>
    <lineage>
        <taxon>Eukaryota</taxon>
        <taxon>Viridiplantae</taxon>
        <taxon>Streptophyta</taxon>
        <taxon>Charophyceae</taxon>
        <taxon>Charales</taxon>
        <taxon>Characeae</taxon>
        <taxon>Chara</taxon>
    </lineage>
</organism>
<proteinExistence type="predicted"/>
<dbReference type="EMBL" id="BFEA01000144">
    <property type="protein sequence ID" value="GBG71256.1"/>
    <property type="molecule type" value="Genomic_DNA"/>
</dbReference>
<evidence type="ECO:0000256" key="1">
    <source>
        <dbReference type="SAM" id="Coils"/>
    </source>
</evidence>
<feature type="region of interest" description="Disordered" evidence="2">
    <location>
        <begin position="307"/>
        <end position="404"/>
    </location>
</feature>
<evidence type="ECO:0000313" key="3">
    <source>
        <dbReference type="EMBL" id="GBG71256.1"/>
    </source>
</evidence>
<dbReference type="Proteomes" id="UP000265515">
    <property type="component" value="Unassembled WGS sequence"/>
</dbReference>
<name>A0A388KMG8_CHABU</name>